<reference evidence="2 3" key="1">
    <citation type="journal article" date="2019" name="Sci. Rep.">
        <title>Orb-weaving spider Araneus ventricosus genome elucidates the spidroin gene catalogue.</title>
        <authorList>
            <person name="Kono N."/>
            <person name="Nakamura H."/>
            <person name="Ohtoshi R."/>
            <person name="Moran D.A.P."/>
            <person name="Shinohara A."/>
            <person name="Yoshida Y."/>
            <person name="Fujiwara M."/>
            <person name="Mori M."/>
            <person name="Tomita M."/>
            <person name="Arakawa K."/>
        </authorList>
    </citation>
    <scope>NUCLEOTIDE SEQUENCE [LARGE SCALE GENOMIC DNA]</scope>
</reference>
<feature type="compositionally biased region" description="Low complexity" evidence="1">
    <location>
        <begin position="64"/>
        <end position="82"/>
    </location>
</feature>
<feature type="region of interest" description="Disordered" evidence="1">
    <location>
        <begin position="41"/>
        <end position="113"/>
    </location>
</feature>
<protein>
    <submittedName>
        <fullName evidence="2">Uncharacterized protein</fullName>
    </submittedName>
</protein>
<evidence type="ECO:0000313" key="3">
    <source>
        <dbReference type="Proteomes" id="UP000499080"/>
    </source>
</evidence>
<dbReference type="AlphaFoldDB" id="A0A4Y2ACM0"/>
<feature type="compositionally biased region" description="Polar residues" evidence="1">
    <location>
        <begin position="52"/>
        <end position="63"/>
    </location>
</feature>
<feature type="compositionally biased region" description="Basic and acidic residues" evidence="1">
    <location>
        <begin position="92"/>
        <end position="103"/>
    </location>
</feature>
<evidence type="ECO:0000256" key="1">
    <source>
        <dbReference type="SAM" id="MobiDB-lite"/>
    </source>
</evidence>
<sequence>MMQFTSKIVLQVRLAFQTVIEKTGLLSSKAVTPDGRSIRCHVDQMRNRKPPSVTSQASSETQENSTIPAASSAIPSSSNTPIKLSDPPAEIETPKKAPDESRRTVIRPSYLKD</sequence>
<dbReference type="EMBL" id="BGPR01000011">
    <property type="protein sequence ID" value="GBL76986.1"/>
    <property type="molecule type" value="Genomic_DNA"/>
</dbReference>
<name>A0A4Y2ACM0_ARAVE</name>
<accession>A0A4Y2ACM0</accession>
<organism evidence="2 3">
    <name type="scientific">Araneus ventricosus</name>
    <name type="common">Orbweaver spider</name>
    <name type="synonym">Epeira ventricosa</name>
    <dbReference type="NCBI Taxonomy" id="182803"/>
    <lineage>
        <taxon>Eukaryota</taxon>
        <taxon>Metazoa</taxon>
        <taxon>Ecdysozoa</taxon>
        <taxon>Arthropoda</taxon>
        <taxon>Chelicerata</taxon>
        <taxon>Arachnida</taxon>
        <taxon>Araneae</taxon>
        <taxon>Araneomorphae</taxon>
        <taxon>Entelegynae</taxon>
        <taxon>Araneoidea</taxon>
        <taxon>Araneidae</taxon>
        <taxon>Araneus</taxon>
    </lineage>
</organism>
<gene>
    <name evidence="2" type="ORF">AVEN_12649_1</name>
</gene>
<dbReference type="OrthoDB" id="6781710at2759"/>
<evidence type="ECO:0000313" key="2">
    <source>
        <dbReference type="EMBL" id="GBL76986.1"/>
    </source>
</evidence>
<dbReference type="Proteomes" id="UP000499080">
    <property type="component" value="Unassembled WGS sequence"/>
</dbReference>
<keyword evidence="3" id="KW-1185">Reference proteome</keyword>
<comment type="caution">
    <text evidence="2">The sequence shown here is derived from an EMBL/GenBank/DDBJ whole genome shotgun (WGS) entry which is preliminary data.</text>
</comment>
<proteinExistence type="predicted"/>